<sequence length="931" mass="107162">MDFMKHMQLLVTETHPIIKCVIDDDLKNLKKLLKDSDINNLFPCVECKDSITPLIAAVANGKWDIFIWLLNVDANPNVVSQNGFTALHYVSQSQAPPIFVRKLIEAKADPNGVMQIQIQDVFGQTISPSPLQLAIMHDREDIVKELLSAGAHLEVFHGTSPKHVQCNEKMVQVINRLASSGDERCSKLRKIVELKIAVQMKTPKEVFETFDSYMLHEDPQTHLTIIELLCCVTGKYTEKYQQLSINWVKKPEMFNSYIKGAVSRLPNIPELCLHLSIKCLLAVFCTMEEISTEQALVIIPQLLDQLKPKNGLNMKPVVDIQQIIYLITQKTQVTNEWHPNFIEKLCNTVVPFVKDQYSTDVRVYTYGIVANLLSVEQAVSIFTSVGITSVPEDILTSADMKMNDKLKEALRRLKNYLRKLNEESEDGGAVPESRKKKKKKKKKKEKDQHNNQNVEVCGPSTDPAAVPCKPVGTQEPPHFSKRWREKLEKLANTDETKVTRIESIMYMNDAEFRIAKGSDGTEVFLGLKSDGTEVAIKRMSRTNYQVLMNEKSLLRLPELYDSRVVRYIDFAEDNTFGYLCLQLCEYTLEEYIKDNDGSLDKEQLVYDILDSLRVLHCQRPQILHRDLKPQNVLIDVNGRARLADFGISRRLTKGQTTYRTRSAGTEGWMATETLKDEDEDNDVRYKWSTDIQVAGMLIYYILSGGRHPFGVTYERVHNIHKGNYKLDHVQDVVAKDLIEWMINKEPEKRPKVEECLNHPFFWTTKKKVEYLRRVGNMKEVASRETNRELVSSVEEWAVGVSYNQWREKFPPDLVEEVDDKKRPYPDNIFGLVRFMRNLWEHYPHHRDKVDPLKLFPHLFGCIYKFTKSQGWHLEWSLLKEMFTADVTRVTTQDAMPLAIHEDISVAVQESQPSFTEPTANATIVTDAPEYM</sequence>
<dbReference type="GO" id="GO:0036498">
    <property type="term" value="P:IRE1-mediated unfolded protein response"/>
    <property type="evidence" value="ECO:0007669"/>
    <property type="project" value="TreeGrafter"/>
</dbReference>
<reference evidence="5 6" key="1">
    <citation type="journal article" date="2021" name="Sci. Rep.">
        <title>Chromosome anchoring in Senegalese sole (Solea senegalensis) reveals sex-associated markers and genome rearrangements in flatfish.</title>
        <authorList>
            <person name="Guerrero-Cozar I."/>
            <person name="Gomez-Garrido J."/>
            <person name="Berbel C."/>
            <person name="Martinez-Blanch J.F."/>
            <person name="Alioto T."/>
            <person name="Claros M.G."/>
            <person name="Gagnaire P.A."/>
            <person name="Manchado M."/>
        </authorList>
    </citation>
    <scope>NUCLEOTIDE SEQUENCE [LARGE SCALE GENOMIC DNA]</scope>
    <source>
        <strain evidence="5">Sse05_10M</strain>
    </source>
</reference>
<dbReference type="PROSITE" id="PS50011">
    <property type="entry name" value="PROTEIN_KINASE_DOM"/>
    <property type="match status" value="1"/>
</dbReference>
<evidence type="ECO:0000259" key="3">
    <source>
        <dbReference type="PROSITE" id="PS50011"/>
    </source>
</evidence>
<dbReference type="InterPro" id="IPR008271">
    <property type="entry name" value="Ser/Thr_kinase_AS"/>
</dbReference>
<keyword evidence="5" id="KW-0808">Transferase</keyword>
<dbReference type="GO" id="GO:0006397">
    <property type="term" value="P:mRNA processing"/>
    <property type="evidence" value="ECO:0007669"/>
    <property type="project" value="InterPro"/>
</dbReference>
<dbReference type="GO" id="GO:1990604">
    <property type="term" value="C:IRE1-TRAF2-ASK1 complex"/>
    <property type="evidence" value="ECO:0007669"/>
    <property type="project" value="TreeGrafter"/>
</dbReference>
<keyword evidence="5" id="KW-0418">Kinase</keyword>
<dbReference type="InterPro" id="IPR000719">
    <property type="entry name" value="Prot_kinase_dom"/>
</dbReference>
<dbReference type="SMART" id="SM00220">
    <property type="entry name" value="S_TKc"/>
    <property type="match status" value="1"/>
</dbReference>
<feature type="domain" description="Protein kinase" evidence="3">
    <location>
        <begin position="508"/>
        <end position="761"/>
    </location>
</feature>
<name>A0AAV6QR46_SOLSE</name>
<keyword evidence="1" id="KW-0040">ANK repeat</keyword>
<dbReference type="Pfam" id="PF12796">
    <property type="entry name" value="Ank_2"/>
    <property type="match status" value="1"/>
</dbReference>
<evidence type="ECO:0000259" key="4">
    <source>
        <dbReference type="PROSITE" id="PS51392"/>
    </source>
</evidence>
<dbReference type="InterPro" id="IPR002110">
    <property type="entry name" value="Ankyrin_rpt"/>
</dbReference>
<keyword evidence="6" id="KW-1185">Reference proteome</keyword>
<evidence type="ECO:0000256" key="2">
    <source>
        <dbReference type="SAM" id="MobiDB-lite"/>
    </source>
</evidence>
<evidence type="ECO:0000313" key="6">
    <source>
        <dbReference type="Proteomes" id="UP000693946"/>
    </source>
</evidence>
<feature type="compositionally biased region" description="Basic residues" evidence="2">
    <location>
        <begin position="434"/>
        <end position="444"/>
    </location>
</feature>
<dbReference type="PROSITE" id="PS51392">
    <property type="entry name" value="KEN"/>
    <property type="match status" value="1"/>
</dbReference>
<comment type="caution">
    <text evidence="5">The sequence shown here is derived from an EMBL/GenBank/DDBJ whole genome shotgun (WGS) entry which is preliminary data.</text>
</comment>
<feature type="region of interest" description="Disordered" evidence="2">
    <location>
        <begin position="422"/>
        <end position="461"/>
    </location>
</feature>
<proteinExistence type="predicted"/>
<feature type="repeat" description="ANK" evidence="1">
    <location>
        <begin position="126"/>
        <end position="158"/>
    </location>
</feature>
<dbReference type="AlphaFoldDB" id="A0AAV6QR46"/>
<evidence type="ECO:0000313" key="5">
    <source>
        <dbReference type="EMBL" id="KAG7495546.1"/>
    </source>
</evidence>
<dbReference type="Pfam" id="PF00069">
    <property type="entry name" value="Pkinase"/>
    <property type="match status" value="1"/>
</dbReference>
<accession>A0AAV6QR46</accession>
<dbReference type="Pfam" id="PF06479">
    <property type="entry name" value="Ribonuc_2-5A"/>
    <property type="match status" value="1"/>
</dbReference>
<organism evidence="5 6">
    <name type="scientific">Solea senegalensis</name>
    <name type="common">Senegalese sole</name>
    <dbReference type="NCBI Taxonomy" id="28829"/>
    <lineage>
        <taxon>Eukaryota</taxon>
        <taxon>Metazoa</taxon>
        <taxon>Chordata</taxon>
        <taxon>Craniata</taxon>
        <taxon>Vertebrata</taxon>
        <taxon>Euteleostomi</taxon>
        <taxon>Actinopterygii</taxon>
        <taxon>Neopterygii</taxon>
        <taxon>Teleostei</taxon>
        <taxon>Neoteleostei</taxon>
        <taxon>Acanthomorphata</taxon>
        <taxon>Carangaria</taxon>
        <taxon>Pleuronectiformes</taxon>
        <taxon>Pleuronectoidei</taxon>
        <taxon>Soleidae</taxon>
        <taxon>Solea</taxon>
    </lineage>
</organism>
<dbReference type="InterPro" id="IPR010513">
    <property type="entry name" value="KEN_dom"/>
</dbReference>
<dbReference type="GO" id="GO:0005524">
    <property type="term" value="F:ATP binding"/>
    <property type="evidence" value="ECO:0007669"/>
    <property type="project" value="InterPro"/>
</dbReference>
<dbReference type="GO" id="GO:0004521">
    <property type="term" value="F:RNA endonuclease activity"/>
    <property type="evidence" value="ECO:0007669"/>
    <property type="project" value="InterPro"/>
</dbReference>
<dbReference type="EMBL" id="JAGKHQ010000015">
    <property type="protein sequence ID" value="KAG7495546.1"/>
    <property type="molecule type" value="Genomic_DNA"/>
</dbReference>
<dbReference type="GO" id="GO:0070059">
    <property type="term" value="P:intrinsic apoptotic signaling pathway in response to endoplasmic reticulum stress"/>
    <property type="evidence" value="ECO:0007669"/>
    <property type="project" value="TreeGrafter"/>
</dbReference>
<dbReference type="PROSITE" id="PS00108">
    <property type="entry name" value="PROTEIN_KINASE_ST"/>
    <property type="match status" value="1"/>
</dbReference>
<dbReference type="Proteomes" id="UP000693946">
    <property type="component" value="Linkage Group LG3"/>
</dbReference>
<feature type="domain" description="KEN" evidence="4">
    <location>
        <begin position="764"/>
        <end position="897"/>
    </location>
</feature>
<protein>
    <submittedName>
        <fullName evidence="5">Serine serine/threonine-protein kinase ireA</fullName>
    </submittedName>
</protein>
<dbReference type="PANTHER" id="PTHR13954:SF28">
    <property type="match status" value="1"/>
</dbReference>
<evidence type="ECO:0000256" key="1">
    <source>
        <dbReference type="PROSITE-ProRule" id="PRU00023"/>
    </source>
</evidence>
<gene>
    <name evidence="5" type="ORF">JOB18_001556</name>
</gene>
<dbReference type="GO" id="GO:0004674">
    <property type="term" value="F:protein serine/threonine kinase activity"/>
    <property type="evidence" value="ECO:0007669"/>
    <property type="project" value="InterPro"/>
</dbReference>
<dbReference type="InterPro" id="IPR045133">
    <property type="entry name" value="IRE1/2-like"/>
</dbReference>
<dbReference type="PROSITE" id="PS50088">
    <property type="entry name" value="ANK_REPEAT"/>
    <property type="match status" value="1"/>
</dbReference>
<dbReference type="GO" id="GO:0051082">
    <property type="term" value="F:unfolded protein binding"/>
    <property type="evidence" value="ECO:0007669"/>
    <property type="project" value="TreeGrafter"/>
</dbReference>
<dbReference type="SMART" id="SM00248">
    <property type="entry name" value="ANK"/>
    <property type="match status" value="3"/>
</dbReference>
<dbReference type="PANTHER" id="PTHR13954">
    <property type="entry name" value="IRE1-RELATED"/>
    <property type="match status" value="1"/>
</dbReference>